<organism evidence="2 3">
    <name type="scientific">Maribacter chungangensis</name>
    <dbReference type="NCBI Taxonomy" id="1069117"/>
    <lineage>
        <taxon>Bacteria</taxon>
        <taxon>Pseudomonadati</taxon>
        <taxon>Bacteroidota</taxon>
        <taxon>Flavobacteriia</taxon>
        <taxon>Flavobacteriales</taxon>
        <taxon>Flavobacteriaceae</taxon>
        <taxon>Maribacter</taxon>
    </lineage>
</organism>
<dbReference type="SUPFAM" id="SSF55008">
    <property type="entry name" value="HMA, heavy metal-associated domain"/>
    <property type="match status" value="1"/>
</dbReference>
<dbReference type="InterPro" id="IPR006121">
    <property type="entry name" value="HMA_dom"/>
</dbReference>
<evidence type="ECO:0000313" key="2">
    <source>
        <dbReference type="EMBL" id="MFD0797930.1"/>
    </source>
</evidence>
<dbReference type="InterPro" id="IPR036163">
    <property type="entry name" value="HMA_dom_sf"/>
</dbReference>
<evidence type="ECO:0000313" key="3">
    <source>
        <dbReference type="Proteomes" id="UP001597012"/>
    </source>
</evidence>
<gene>
    <name evidence="2" type="ORF">ACFQZJ_10690</name>
</gene>
<dbReference type="RefSeq" id="WP_379934424.1">
    <property type="nucleotide sequence ID" value="NZ_JBHTHY010000006.1"/>
</dbReference>
<keyword evidence="3" id="KW-1185">Reference proteome</keyword>
<dbReference type="Proteomes" id="UP001597012">
    <property type="component" value="Unassembled WGS sequence"/>
</dbReference>
<accession>A0ABW3B464</accession>
<protein>
    <submittedName>
        <fullName evidence="2">Cation transporter</fullName>
    </submittedName>
</protein>
<evidence type="ECO:0000259" key="1">
    <source>
        <dbReference type="Pfam" id="PF00403"/>
    </source>
</evidence>
<dbReference type="Pfam" id="PF00403">
    <property type="entry name" value="HMA"/>
    <property type="match status" value="1"/>
</dbReference>
<dbReference type="EMBL" id="JBHTHY010000006">
    <property type="protein sequence ID" value="MFD0797930.1"/>
    <property type="molecule type" value="Genomic_DNA"/>
</dbReference>
<proteinExistence type="predicted"/>
<name>A0ABW3B464_9FLAO</name>
<dbReference type="Gene3D" id="3.30.70.100">
    <property type="match status" value="1"/>
</dbReference>
<feature type="domain" description="HMA" evidence="1">
    <location>
        <begin position="1"/>
        <end position="54"/>
    </location>
</feature>
<sequence>MECNECKKRILRNLSRILDVRVLNINIENGLLYFLYAGEPAFEKVKQELRRLGYPITSCLGPKPDVSQYISGSISSEKAHV</sequence>
<comment type="caution">
    <text evidence="2">The sequence shown here is derived from an EMBL/GenBank/DDBJ whole genome shotgun (WGS) entry which is preliminary data.</text>
</comment>
<reference evidence="3" key="1">
    <citation type="journal article" date="2019" name="Int. J. Syst. Evol. Microbiol.">
        <title>The Global Catalogue of Microorganisms (GCM) 10K type strain sequencing project: providing services to taxonomists for standard genome sequencing and annotation.</title>
        <authorList>
            <consortium name="The Broad Institute Genomics Platform"/>
            <consortium name="The Broad Institute Genome Sequencing Center for Infectious Disease"/>
            <person name="Wu L."/>
            <person name="Ma J."/>
        </authorList>
    </citation>
    <scope>NUCLEOTIDE SEQUENCE [LARGE SCALE GENOMIC DNA]</scope>
    <source>
        <strain evidence="3">CCUG 61948</strain>
    </source>
</reference>